<evidence type="ECO:0000313" key="10">
    <source>
        <dbReference type="Proteomes" id="UP000244248"/>
    </source>
</evidence>
<gene>
    <name evidence="9" type="ORF">CJD38_03035</name>
</gene>
<feature type="active site" description="Proton acceptor; specific for (R)-substrate epimerization" evidence="5">
    <location>
        <position position="150"/>
    </location>
</feature>
<protein>
    <recommendedName>
        <fullName evidence="7">Dipeptide epimerase</fullName>
        <ecNumber evidence="7">5.1.1.-</ecNumber>
    </recommendedName>
</protein>
<dbReference type="InterPro" id="IPR034603">
    <property type="entry name" value="Dipeptide_epimerase"/>
</dbReference>
<dbReference type="AlphaFoldDB" id="A0A2T5MKJ8"/>
<dbReference type="OrthoDB" id="9782675at2"/>
<dbReference type="InterPro" id="IPR013342">
    <property type="entry name" value="Mandelate_racemase_C"/>
</dbReference>
<dbReference type="GO" id="GO:0009063">
    <property type="term" value="P:amino acid catabolic process"/>
    <property type="evidence" value="ECO:0007669"/>
    <property type="project" value="InterPro"/>
</dbReference>
<dbReference type="SUPFAM" id="SSF54826">
    <property type="entry name" value="Enolase N-terminal domain-like"/>
    <property type="match status" value="1"/>
</dbReference>
<evidence type="ECO:0000256" key="7">
    <source>
        <dbReference type="RuleBase" id="RU366006"/>
    </source>
</evidence>
<dbReference type="CDD" id="cd03319">
    <property type="entry name" value="L-Ala-DL-Glu_epimerase"/>
    <property type="match status" value="1"/>
</dbReference>
<dbReference type="EC" id="5.1.1.-" evidence="7"/>
<evidence type="ECO:0000256" key="2">
    <source>
        <dbReference type="ARBA" id="ARBA00022723"/>
    </source>
</evidence>
<dbReference type="SUPFAM" id="SSF51604">
    <property type="entry name" value="Enolase C-terminal domain-like"/>
    <property type="match status" value="1"/>
</dbReference>
<proteinExistence type="inferred from homology"/>
<evidence type="ECO:0000313" key="9">
    <source>
        <dbReference type="EMBL" id="PTU33095.1"/>
    </source>
</evidence>
<dbReference type="GO" id="GO:0006518">
    <property type="term" value="P:peptide metabolic process"/>
    <property type="evidence" value="ECO:0007669"/>
    <property type="project" value="UniProtKB-ARBA"/>
</dbReference>
<evidence type="ECO:0000256" key="1">
    <source>
        <dbReference type="ARBA" id="ARBA00008031"/>
    </source>
</evidence>
<dbReference type="SFLD" id="SFLDF00010">
    <property type="entry name" value="dipeptide_epimerase"/>
    <property type="match status" value="1"/>
</dbReference>
<dbReference type="InterPro" id="IPR018110">
    <property type="entry name" value="Mandel_Rmase/mucon_lact_enz_CS"/>
</dbReference>
<dbReference type="InterPro" id="IPR036849">
    <property type="entry name" value="Enolase-like_C_sf"/>
</dbReference>
<accession>A0A2T5MKJ8</accession>
<dbReference type="SFLD" id="SFLDS00001">
    <property type="entry name" value="Enolase"/>
    <property type="match status" value="1"/>
</dbReference>
<feature type="binding site" evidence="6">
    <location>
        <position position="175"/>
    </location>
    <ligand>
        <name>Mg(2+)</name>
        <dbReference type="ChEBI" id="CHEBI:18420"/>
    </ligand>
</feature>
<comment type="caution">
    <text evidence="9">The sequence shown here is derived from an EMBL/GenBank/DDBJ whole genome shotgun (WGS) entry which is preliminary data.</text>
</comment>
<dbReference type="Gene3D" id="3.30.390.10">
    <property type="entry name" value="Enolase-like, N-terminal domain"/>
    <property type="match status" value="1"/>
</dbReference>
<feature type="binding site" evidence="6">
    <location>
        <position position="201"/>
    </location>
    <ligand>
        <name>Mg(2+)</name>
        <dbReference type="ChEBI" id="CHEBI:18420"/>
    </ligand>
</feature>
<comment type="cofactor">
    <cofactor evidence="6 7">
        <name>Mg(2+)</name>
        <dbReference type="ChEBI" id="CHEBI:18420"/>
    </cofactor>
    <text evidence="6 7">Binds 1 Mg(2+) ion per subunit.</text>
</comment>
<evidence type="ECO:0000256" key="5">
    <source>
        <dbReference type="PIRSR" id="PIRSR634603-1"/>
    </source>
</evidence>
<dbReference type="EMBL" id="QANS01000001">
    <property type="protein sequence ID" value="PTU33095.1"/>
    <property type="molecule type" value="Genomic_DNA"/>
</dbReference>
<dbReference type="PANTHER" id="PTHR48073">
    <property type="entry name" value="O-SUCCINYLBENZOATE SYNTHASE-RELATED"/>
    <property type="match status" value="1"/>
</dbReference>
<dbReference type="SFLD" id="SFLDG00180">
    <property type="entry name" value="muconate_cycloisomerase"/>
    <property type="match status" value="1"/>
</dbReference>
<organism evidence="9 10">
    <name type="scientific">Stenotrophobium rhamnosiphilum</name>
    <dbReference type="NCBI Taxonomy" id="2029166"/>
    <lineage>
        <taxon>Bacteria</taxon>
        <taxon>Pseudomonadati</taxon>
        <taxon>Pseudomonadota</taxon>
        <taxon>Gammaproteobacteria</taxon>
        <taxon>Nevskiales</taxon>
        <taxon>Nevskiaceae</taxon>
        <taxon>Stenotrophobium</taxon>
    </lineage>
</organism>
<evidence type="ECO:0000256" key="4">
    <source>
        <dbReference type="ARBA" id="ARBA00023235"/>
    </source>
</evidence>
<keyword evidence="4 7" id="KW-0413">Isomerase</keyword>
<name>A0A2T5MKJ8_9GAMM</name>
<dbReference type="Pfam" id="PF13378">
    <property type="entry name" value="MR_MLE_C"/>
    <property type="match status" value="1"/>
</dbReference>
<dbReference type="NCBIfam" id="NF042940">
    <property type="entry name" value="racemase_DgcA"/>
    <property type="match status" value="1"/>
</dbReference>
<feature type="domain" description="Mandelate racemase/muconate lactonizing enzyme C-terminal" evidence="8">
    <location>
        <begin position="131"/>
        <end position="222"/>
    </location>
</feature>
<dbReference type="Proteomes" id="UP000244248">
    <property type="component" value="Unassembled WGS sequence"/>
</dbReference>
<evidence type="ECO:0000259" key="8">
    <source>
        <dbReference type="SMART" id="SM00922"/>
    </source>
</evidence>
<keyword evidence="10" id="KW-1185">Reference proteome</keyword>
<evidence type="ECO:0000256" key="6">
    <source>
        <dbReference type="PIRSR" id="PIRSR634603-3"/>
    </source>
</evidence>
<evidence type="ECO:0000256" key="3">
    <source>
        <dbReference type="ARBA" id="ARBA00022842"/>
    </source>
</evidence>
<sequence>MKRTLKAYVRSWPMNEPFVIARGAQTSADVVVVEIGYGNLVGRGEAAGVMYAGETPETMLQQIQQVRESVENGVDPAGLLSLLPAGGARNALDAALWDLESKITGVRAWRRAGLDRGDAITTAITIGIRAIPEYEKSARVLANNAWIKIKVDKTDPLGAVRAVRLAAPNAKLVVDANQAWTVEDLKNFMPALLELRVDLLEQPVKVGFDDGLSGYESPIPICADESINTVADLPSLVGRYSFINIKLDKTGGLTTALELAREAQKLGFRLMSGCMCGGSLAMAPAMVLAQLCEINDLDGPMLQSEDWPGGIVYKNGVMTPPWPEFWG</sequence>
<dbReference type="InterPro" id="IPR013341">
    <property type="entry name" value="Mandelate_racemase_N_dom"/>
</dbReference>
<keyword evidence="3 6" id="KW-0460">Magnesium</keyword>
<dbReference type="PANTHER" id="PTHR48073:SF2">
    <property type="entry name" value="O-SUCCINYLBENZOATE SYNTHASE"/>
    <property type="match status" value="1"/>
</dbReference>
<dbReference type="GO" id="GO:0046872">
    <property type="term" value="F:metal ion binding"/>
    <property type="evidence" value="ECO:0007669"/>
    <property type="project" value="UniProtKB-KW"/>
</dbReference>
<dbReference type="Pfam" id="PF02746">
    <property type="entry name" value="MR_MLE_N"/>
    <property type="match status" value="1"/>
</dbReference>
<keyword evidence="2 6" id="KW-0479">Metal-binding</keyword>
<dbReference type="SMART" id="SM00922">
    <property type="entry name" value="MR_MLE"/>
    <property type="match status" value="1"/>
</dbReference>
<dbReference type="InterPro" id="IPR029065">
    <property type="entry name" value="Enolase_C-like"/>
</dbReference>
<feature type="binding site" evidence="6">
    <location>
        <position position="224"/>
    </location>
    <ligand>
        <name>Mg(2+)</name>
        <dbReference type="ChEBI" id="CHEBI:18420"/>
    </ligand>
</feature>
<dbReference type="GO" id="GO:0016855">
    <property type="term" value="F:racemase and epimerase activity, acting on amino acids and derivatives"/>
    <property type="evidence" value="ECO:0007669"/>
    <property type="project" value="UniProtKB-UniRule"/>
</dbReference>
<dbReference type="RefSeq" id="WP_107938802.1">
    <property type="nucleotide sequence ID" value="NZ_QANS01000001.1"/>
</dbReference>
<reference evidence="9 10" key="1">
    <citation type="submission" date="2018-04" db="EMBL/GenBank/DDBJ databases">
        <title>Novel species isolated from glacier.</title>
        <authorList>
            <person name="Liu Q."/>
            <person name="Xin Y.-H."/>
        </authorList>
    </citation>
    <scope>NUCLEOTIDE SEQUENCE [LARGE SCALE GENOMIC DNA]</scope>
    <source>
        <strain evidence="9 10">GT1R17</strain>
    </source>
</reference>
<dbReference type="InterPro" id="IPR029017">
    <property type="entry name" value="Enolase-like_N"/>
</dbReference>
<feature type="active site" description="Proton acceptor; specific for (S)-substrate epimerization" evidence="5">
    <location>
        <position position="246"/>
    </location>
</feature>
<comment type="similarity">
    <text evidence="1 7">Belongs to the mandelate racemase/muconate lactonizing enzyme family.</text>
</comment>
<dbReference type="PROSITE" id="PS00909">
    <property type="entry name" value="MR_MLE_2"/>
    <property type="match status" value="1"/>
</dbReference>
<dbReference type="Gene3D" id="3.20.20.120">
    <property type="entry name" value="Enolase-like C-terminal domain"/>
    <property type="match status" value="1"/>
</dbReference>